<name>A0A226DEK4_FOLCA</name>
<proteinExistence type="predicted"/>
<evidence type="ECO:0000259" key="1">
    <source>
        <dbReference type="Pfam" id="PF14529"/>
    </source>
</evidence>
<dbReference type="SUPFAM" id="SSF56219">
    <property type="entry name" value="DNase I-like"/>
    <property type="match status" value="1"/>
</dbReference>
<feature type="domain" description="Endonuclease/exonuclease/phosphatase" evidence="1">
    <location>
        <begin position="118"/>
        <end position="207"/>
    </location>
</feature>
<dbReference type="InterPro" id="IPR005135">
    <property type="entry name" value="Endo/exonuclease/phosphatase"/>
</dbReference>
<dbReference type="AlphaFoldDB" id="A0A226DEK4"/>
<comment type="caution">
    <text evidence="2">The sequence shown here is derived from an EMBL/GenBank/DDBJ whole genome shotgun (WGS) entry which is preliminary data.</text>
</comment>
<evidence type="ECO:0000313" key="2">
    <source>
        <dbReference type="EMBL" id="OXA43011.1"/>
    </source>
</evidence>
<reference evidence="2 3" key="1">
    <citation type="submission" date="2015-12" db="EMBL/GenBank/DDBJ databases">
        <title>The genome of Folsomia candida.</title>
        <authorList>
            <person name="Faddeeva A."/>
            <person name="Derks M.F."/>
            <person name="Anvar Y."/>
            <person name="Smit S."/>
            <person name="Van Straalen N."/>
            <person name="Roelofs D."/>
        </authorList>
    </citation>
    <scope>NUCLEOTIDE SEQUENCE [LARGE SCALE GENOMIC DNA]</scope>
    <source>
        <strain evidence="2 3">VU population</strain>
        <tissue evidence="2">Whole body</tissue>
    </source>
</reference>
<dbReference type="Proteomes" id="UP000198287">
    <property type="component" value="Unassembled WGS sequence"/>
</dbReference>
<evidence type="ECO:0000313" key="3">
    <source>
        <dbReference type="Proteomes" id="UP000198287"/>
    </source>
</evidence>
<dbReference type="InterPro" id="IPR036691">
    <property type="entry name" value="Endo/exonu/phosph_ase_sf"/>
</dbReference>
<dbReference type="EMBL" id="LNIX01000023">
    <property type="protein sequence ID" value="OXA43011.1"/>
    <property type="molecule type" value="Genomic_DNA"/>
</dbReference>
<accession>A0A226DEK4</accession>
<dbReference type="Gene3D" id="3.60.10.10">
    <property type="entry name" value="Endonuclease/exonuclease/phosphatase"/>
    <property type="match status" value="1"/>
</dbReference>
<gene>
    <name evidence="2" type="ORF">Fcan01_22087</name>
</gene>
<protein>
    <recommendedName>
        <fullName evidence="1">Endonuclease/exonuclease/phosphatase domain-containing protein</fullName>
    </recommendedName>
</protein>
<keyword evidence="3" id="KW-1185">Reference proteome</keyword>
<sequence length="236" mass="25769">MKSAKKLSTPFSPSIGYFNIENINNLSHLPPHESTPLTETAALGLLETWHTSSPPKLPPNFSNFSVIETQATKPLGKGRPSGGLAFLINNSLIKISSIPHQSKNTIAVVCTCLHSALVLCYFPPTNIGQEAMQQDLAIIEHIIEQHPNASSIIGGDFNARVGNLGATDEDMQLYCPAYRNASDKTINKRGEELLDFMTQHDLILANGRFQGDEEGKFTFHSQQGKAPLISFSLTQP</sequence>
<dbReference type="Pfam" id="PF14529">
    <property type="entry name" value="Exo_endo_phos_2"/>
    <property type="match status" value="1"/>
</dbReference>
<organism evidence="2 3">
    <name type="scientific">Folsomia candida</name>
    <name type="common">Springtail</name>
    <dbReference type="NCBI Taxonomy" id="158441"/>
    <lineage>
        <taxon>Eukaryota</taxon>
        <taxon>Metazoa</taxon>
        <taxon>Ecdysozoa</taxon>
        <taxon>Arthropoda</taxon>
        <taxon>Hexapoda</taxon>
        <taxon>Collembola</taxon>
        <taxon>Entomobryomorpha</taxon>
        <taxon>Isotomoidea</taxon>
        <taxon>Isotomidae</taxon>
        <taxon>Proisotominae</taxon>
        <taxon>Folsomia</taxon>
    </lineage>
</organism>
<dbReference type="GO" id="GO:0003824">
    <property type="term" value="F:catalytic activity"/>
    <property type="evidence" value="ECO:0007669"/>
    <property type="project" value="InterPro"/>
</dbReference>